<dbReference type="SUPFAM" id="SSF102588">
    <property type="entry name" value="LmbE-like"/>
    <property type="match status" value="1"/>
</dbReference>
<evidence type="ECO:0008006" key="3">
    <source>
        <dbReference type="Google" id="ProtNLM"/>
    </source>
</evidence>
<accession>A0A243W9U1</accession>
<evidence type="ECO:0000313" key="1">
    <source>
        <dbReference type="EMBL" id="OUJ72323.1"/>
    </source>
</evidence>
<dbReference type="Proteomes" id="UP000194873">
    <property type="component" value="Unassembled WGS sequence"/>
</dbReference>
<dbReference type="EMBL" id="MTSE01000011">
    <property type="protein sequence ID" value="OUJ72323.1"/>
    <property type="molecule type" value="Genomic_DNA"/>
</dbReference>
<comment type="caution">
    <text evidence="1">The sequence shown here is derived from an EMBL/GenBank/DDBJ whole genome shotgun (WGS) entry which is preliminary data.</text>
</comment>
<dbReference type="Gene3D" id="3.40.50.10320">
    <property type="entry name" value="LmbE-like"/>
    <property type="match status" value="1"/>
</dbReference>
<protein>
    <recommendedName>
        <fullName evidence="3">PIG-L domain-containing protein</fullName>
    </recommendedName>
</protein>
<dbReference type="GO" id="GO:0016811">
    <property type="term" value="F:hydrolase activity, acting on carbon-nitrogen (but not peptide) bonds, in linear amides"/>
    <property type="evidence" value="ECO:0007669"/>
    <property type="project" value="TreeGrafter"/>
</dbReference>
<dbReference type="InterPro" id="IPR003737">
    <property type="entry name" value="GlcNAc_PI_deacetylase-related"/>
</dbReference>
<organism evidence="1 2">
    <name type="scientific">Hymenobacter crusticola</name>
    <dbReference type="NCBI Taxonomy" id="1770526"/>
    <lineage>
        <taxon>Bacteria</taxon>
        <taxon>Pseudomonadati</taxon>
        <taxon>Bacteroidota</taxon>
        <taxon>Cytophagia</taxon>
        <taxon>Cytophagales</taxon>
        <taxon>Hymenobacteraceae</taxon>
        <taxon>Hymenobacter</taxon>
    </lineage>
</organism>
<dbReference type="Pfam" id="PF02585">
    <property type="entry name" value="PIG-L"/>
    <property type="match status" value="1"/>
</dbReference>
<keyword evidence="2" id="KW-1185">Reference proteome</keyword>
<dbReference type="PANTHER" id="PTHR12993:SF29">
    <property type="entry name" value="BLR3841 PROTEIN"/>
    <property type="match status" value="1"/>
</dbReference>
<dbReference type="AlphaFoldDB" id="A0A243W9U1"/>
<dbReference type="PANTHER" id="PTHR12993">
    <property type="entry name" value="N-ACETYLGLUCOSAMINYL-PHOSPHATIDYLINOSITOL DE-N-ACETYLASE-RELATED"/>
    <property type="match status" value="1"/>
</dbReference>
<reference evidence="1 2" key="1">
    <citation type="submission" date="2017-01" db="EMBL/GenBank/DDBJ databases">
        <title>A new Hymenobacter.</title>
        <authorList>
            <person name="Liang Y."/>
            <person name="Feng F."/>
        </authorList>
    </citation>
    <scope>NUCLEOTIDE SEQUENCE [LARGE SCALE GENOMIC DNA]</scope>
    <source>
        <strain evidence="1">MIMBbqt21</strain>
    </source>
</reference>
<proteinExistence type="predicted"/>
<evidence type="ECO:0000313" key="2">
    <source>
        <dbReference type="Proteomes" id="UP000194873"/>
    </source>
</evidence>
<gene>
    <name evidence="1" type="ORF">BXP70_18880</name>
</gene>
<sequence>MHESTILPLDTLPIQPATMANSLGRTVVIAPHPDDESLGCGGLMALLRAAQVPVAAVLVTDGTMSHPNSQKFPPAARRALREAEFADALRILGVEPTASLLLRLPDGATSNLGPEAVEAAVASLVRYLTEWKPATIVVPWRRDPHPDHRTTSRLVHAAVARLPNPPRVLEYLVWAWERAAPADLPRLDEVTGWRLDISAVTAQKQQAIAAHRSQIEGVIDDDPAGFQLAPQMLVHFARPYEVYLEALPLTTATT</sequence>
<name>A0A243W9U1_9BACT</name>
<dbReference type="InterPro" id="IPR024078">
    <property type="entry name" value="LmbE-like_dom_sf"/>
</dbReference>